<feature type="transmembrane region" description="Helical" evidence="1">
    <location>
        <begin position="63"/>
        <end position="82"/>
    </location>
</feature>
<accession>A0AAV3QEW8</accession>
<dbReference type="AlphaFoldDB" id="A0AAV3QEW8"/>
<evidence type="ECO:0000256" key="1">
    <source>
        <dbReference type="SAM" id="Phobius"/>
    </source>
</evidence>
<keyword evidence="1" id="KW-0472">Membrane</keyword>
<evidence type="ECO:0000313" key="2">
    <source>
        <dbReference type="EMBL" id="GAA0162294.1"/>
    </source>
</evidence>
<protein>
    <submittedName>
        <fullName evidence="2">Uncharacterized protein</fullName>
    </submittedName>
</protein>
<keyword evidence="1" id="KW-0812">Transmembrane</keyword>
<keyword evidence="3" id="KW-1185">Reference proteome</keyword>
<gene>
    <name evidence="2" type="ORF">LIER_18417</name>
</gene>
<comment type="caution">
    <text evidence="2">The sequence shown here is derived from an EMBL/GenBank/DDBJ whole genome shotgun (WGS) entry which is preliminary data.</text>
</comment>
<dbReference type="PANTHER" id="PTHR34201:SF1">
    <property type="entry name" value="GLYCINE-RICH PROTEIN"/>
    <property type="match status" value="1"/>
</dbReference>
<name>A0AAV3QEW8_LITER</name>
<evidence type="ECO:0000313" key="3">
    <source>
        <dbReference type="Proteomes" id="UP001454036"/>
    </source>
</evidence>
<reference evidence="2 3" key="1">
    <citation type="submission" date="2024-01" db="EMBL/GenBank/DDBJ databases">
        <title>The complete chloroplast genome sequence of Lithospermum erythrorhizon: insights into the phylogenetic relationship among Boraginaceae species and the maternal lineages of purple gromwells.</title>
        <authorList>
            <person name="Okada T."/>
            <person name="Watanabe K."/>
        </authorList>
    </citation>
    <scope>NUCLEOTIDE SEQUENCE [LARGE SCALE GENOMIC DNA]</scope>
</reference>
<dbReference type="Proteomes" id="UP001454036">
    <property type="component" value="Unassembled WGS sequence"/>
</dbReference>
<proteinExistence type="predicted"/>
<sequence length="141" mass="14829">MNNYGRDSDEEKGLLWSKLPVLKSNNLGRLGPAIGIGAGCGFGFALGLIGGTGFGPGIPGMQLGFGFGAGCGIGVGFGYGVGKGIAYDDVRRYSNVGKVFRGAPSSFPPIQDELGALFDEIVVNTKRLIKVTSREVDKWRR</sequence>
<dbReference type="InterPro" id="IPR053288">
    <property type="entry name" value="TGD_Bridge_Protein"/>
</dbReference>
<dbReference type="PANTHER" id="PTHR34201">
    <property type="entry name" value="GLYCINE-RICH PROTEIN"/>
    <property type="match status" value="1"/>
</dbReference>
<dbReference type="EMBL" id="BAABME010004416">
    <property type="protein sequence ID" value="GAA0162294.1"/>
    <property type="molecule type" value="Genomic_DNA"/>
</dbReference>
<keyword evidence="1" id="KW-1133">Transmembrane helix</keyword>
<feature type="transmembrane region" description="Helical" evidence="1">
    <location>
        <begin position="30"/>
        <end position="51"/>
    </location>
</feature>
<organism evidence="2 3">
    <name type="scientific">Lithospermum erythrorhizon</name>
    <name type="common">Purple gromwell</name>
    <name type="synonym">Lithospermum officinale var. erythrorhizon</name>
    <dbReference type="NCBI Taxonomy" id="34254"/>
    <lineage>
        <taxon>Eukaryota</taxon>
        <taxon>Viridiplantae</taxon>
        <taxon>Streptophyta</taxon>
        <taxon>Embryophyta</taxon>
        <taxon>Tracheophyta</taxon>
        <taxon>Spermatophyta</taxon>
        <taxon>Magnoliopsida</taxon>
        <taxon>eudicotyledons</taxon>
        <taxon>Gunneridae</taxon>
        <taxon>Pentapetalae</taxon>
        <taxon>asterids</taxon>
        <taxon>lamiids</taxon>
        <taxon>Boraginales</taxon>
        <taxon>Boraginaceae</taxon>
        <taxon>Boraginoideae</taxon>
        <taxon>Lithospermeae</taxon>
        <taxon>Lithospermum</taxon>
    </lineage>
</organism>